<sequence>MVKRLLNARQDRWAGHLSNYNFVVQYRPDRENVLADALSRKAEGLPTQKDINNASHKAVLLKSTLLSSPEVLEELGQMLIAVCQSLPSALLCHAIEPSRARAPTSDFFLLHLSIN</sequence>
<comment type="caution">
    <text evidence="1">The sequence shown here is derived from an EMBL/GenBank/DDBJ whole genome shotgun (WGS) entry which is preliminary data.</text>
</comment>
<accession>A0A7J6J4L1</accession>
<dbReference type="GeneID" id="90979950"/>
<proteinExistence type="predicted"/>
<dbReference type="EMBL" id="ANPB02000004">
    <property type="protein sequence ID" value="KAF4484153.1"/>
    <property type="molecule type" value="Genomic_DNA"/>
</dbReference>
<dbReference type="AlphaFoldDB" id="A0A7J6J4L1"/>
<dbReference type="InParanoid" id="A0A7J6J4L1"/>
<name>A0A7J6J4L1_COLFN</name>
<evidence type="ECO:0000313" key="1">
    <source>
        <dbReference type="EMBL" id="KAF4484153.1"/>
    </source>
</evidence>
<reference evidence="1 2" key="2">
    <citation type="submission" date="2020-04" db="EMBL/GenBank/DDBJ databases">
        <title>Genome sequencing and assembly of multiple isolates from the Colletotrichum gloeosporioides species complex.</title>
        <authorList>
            <person name="Gan P."/>
            <person name="Shirasu K."/>
        </authorList>
    </citation>
    <scope>NUCLEOTIDE SEQUENCE [LARGE SCALE GENOMIC DNA]</scope>
    <source>
        <strain evidence="1 2">Nara gc5</strain>
    </source>
</reference>
<evidence type="ECO:0008006" key="3">
    <source>
        <dbReference type="Google" id="ProtNLM"/>
    </source>
</evidence>
<reference evidence="1 2" key="1">
    <citation type="submission" date="2012-08" db="EMBL/GenBank/DDBJ databases">
        <authorList>
            <person name="Gan P.H.P."/>
            <person name="Ikeda K."/>
            <person name="Irieda H."/>
            <person name="Narusaka M."/>
            <person name="O'Connell R.J."/>
            <person name="Narusaka Y."/>
            <person name="Takano Y."/>
            <person name="Kubo Y."/>
            <person name="Shirasu K."/>
        </authorList>
    </citation>
    <scope>NUCLEOTIDE SEQUENCE [LARGE SCALE GENOMIC DNA]</scope>
    <source>
        <strain evidence="1 2">Nara gc5</strain>
    </source>
</reference>
<keyword evidence="2" id="KW-1185">Reference proteome</keyword>
<protein>
    <recommendedName>
        <fullName evidence="3">Reverse transcriptase RNase H-like domain-containing protein</fullName>
    </recommendedName>
</protein>
<gene>
    <name evidence="1" type="ORF">CGGC5_v007207</name>
</gene>
<evidence type="ECO:0000313" key="2">
    <source>
        <dbReference type="Proteomes" id="UP000011096"/>
    </source>
</evidence>
<dbReference type="Proteomes" id="UP000011096">
    <property type="component" value="Unassembled WGS sequence"/>
</dbReference>
<dbReference type="OrthoDB" id="5136176at2759"/>
<organism evidence="1 2">
    <name type="scientific">Colletotrichum fructicola (strain Nara gc5)</name>
    <name type="common">Anthracnose fungus</name>
    <name type="synonym">Colletotrichum gloeosporioides (strain Nara gc5)</name>
    <dbReference type="NCBI Taxonomy" id="1213859"/>
    <lineage>
        <taxon>Eukaryota</taxon>
        <taxon>Fungi</taxon>
        <taxon>Dikarya</taxon>
        <taxon>Ascomycota</taxon>
        <taxon>Pezizomycotina</taxon>
        <taxon>Sordariomycetes</taxon>
        <taxon>Hypocreomycetidae</taxon>
        <taxon>Glomerellales</taxon>
        <taxon>Glomerellaceae</taxon>
        <taxon>Colletotrichum</taxon>
        <taxon>Colletotrichum gloeosporioides species complex</taxon>
    </lineage>
</organism>
<dbReference type="RefSeq" id="XP_066008668.1">
    <property type="nucleotide sequence ID" value="XM_066151820.1"/>
</dbReference>